<accession>X1BK67</accession>
<dbReference type="EMBL" id="BART01019722">
    <property type="protein sequence ID" value="GAG95435.1"/>
    <property type="molecule type" value="Genomic_DNA"/>
</dbReference>
<proteinExistence type="predicted"/>
<feature type="non-terminal residue" evidence="2">
    <location>
        <position position="1"/>
    </location>
</feature>
<evidence type="ECO:0000313" key="2">
    <source>
        <dbReference type="EMBL" id="GAG95435.1"/>
    </source>
</evidence>
<name>X1BK67_9ZZZZ</name>
<keyword evidence="1" id="KW-0812">Transmembrane</keyword>
<evidence type="ECO:0008006" key="3">
    <source>
        <dbReference type="Google" id="ProtNLM"/>
    </source>
</evidence>
<protein>
    <recommendedName>
        <fullName evidence="3">ABC transmembrane type-1 domain-containing protein</fullName>
    </recommendedName>
</protein>
<sequence>PTPIFEIKEFNATGIVILRSEFINITARNSSFQVLIKQKLKIAESPANSSNILCVQMINKMIKFLDFGEGAAIGVLIIIIMCIYVIIYLKIVSRKELTF</sequence>
<reference evidence="2" key="1">
    <citation type="journal article" date="2014" name="Front. Microbiol.">
        <title>High frequency of phylogenetically diverse reductive dehalogenase-homologous genes in deep subseafloor sedimentary metagenomes.</title>
        <authorList>
            <person name="Kawai M."/>
            <person name="Futagami T."/>
            <person name="Toyoda A."/>
            <person name="Takaki Y."/>
            <person name="Nishi S."/>
            <person name="Hori S."/>
            <person name="Arai W."/>
            <person name="Tsubouchi T."/>
            <person name="Morono Y."/>
            <person name="Uchiyama I."/>
            <person name="Ito T."/>
            <person name="Fujiyama A."/>
            <person name="Inagaki F."/>
            <person name="Takami H."/>
        </authorList>
    </citation>
    <scope>NUCLEOTIDE SEQUENCE</scope>
    <source>
        <strain evidence="2">Expedition CK06-06</strain>
    </source>
</reference>
<gene>
    <name evidence="2" type="ORF">S01H4_36831</name>
</gene>
<organism evidence="2">
    <name type="scientific">marine sediment metagenome</name>
    <dbReference type="NCBI Taxonomy" id="412755"/>
    <lineage>
        <taxon>unclassified sequences</taxon>
        <taxon>metagenomes</taxon>
        <taxon>ecological metagenomes</taxon>
    </lineage>
</organism>
<dbReference type="AlphaFoldDB" id="X1BK67"/>
<evidence type="ECO:0000256" key="1">
    <source>
        <dbReference type="SAM" id="Phobius"/>
    </source>
</evidence>
<feature type="transmembrane region" description="Helical" evidence="1">
    <location>
        <begin position="70"/>
        <end position="89"/>
    </location>
</feature>
<keyword evidence="1" id="KW-0472">Membrane</keyword>
<comment type="caution">
    <text evidence="2">The sequence shown here is derived from an EMBL/GenBank/DDBJ whole genome shotgun (WGS) entry which is preliminary data.</text>
</comment>
<keyword evidence="1" id="KW-1133">Transmembrane helix</keyword>